<keyword evidence="2" id="KW-1185">Reference proteome</keyword>
<reference evidence="1" key="1">
    <citation type="submission" date="2021-02" db="EMBL/GenBank/DDBJ databases">
        <authorList>
            <consortium name="DOE Joint Genome Institute"/>
            <person name="Ahrendt S."/>
            <person name="Looney B.P."/>
            <person name="Miyauchi S."/>
            <person name="Morin E."/>
            <person name="Drula E."/>
            <person name="Courty P.E."/>
            <person name="Chicoki N."/>
            <person name="Fauchery L."/>
            <person name="Kohler A."/>
            <person name="Kuo A."/>
            <person name="Labutti K."/>
            <person name="Pangilinan J."/>
            <person name="Lipzen A."/>
            <person name="Riley R."/>
            <person name="Andreopoulos W."/>
            <person name="He G."/>
            <person name="Johnson J."/>
            <person name="Barry K.W."/>
            <person name="Grigoriev I.V."/>
            <person name="Nagy L."/>
            <person name="Hibbett D."/>
            <person name="Henrissat B."/>
            <person name="Matheny P.B."/>
            <person name="Labbe J."/>
            <person name="Martin F."/>
        </authorList>
    </citation>
    <scope>NUCLEOTIDE SEQUENCE</scope>
    <source>
        <strain evidence="1">FP105234-sp</strain>
    </source>
</reference>
<name>A0ACB8S2G4_9AGAM</name>
<proteinExistence type="predicted"/>
<reference evidence="1" key="2">
    <citation type="journal article" date="2022" name="New Phytol.">
        <title>Evolutionary transition to the ectomycorrhizal habit in the genomes of a hyperdiverse lineage of mushroom-forming fungi.</title>
        <authorList>
            <person name="Looney B."/>
            <person name="Miyauchi S."/>
            <person name="Morin E."/>
            <person name="Drula E."/>
            <person name="Courty P.E."/>
            <person name="Kohler A."/>
            <person name="Kuo A."/>
            <person name="LaButti K."/>
            <person name="Pangilinan J."/>
            <person name="Lipzen A."/>
            <person name="Riley R."/>
            <person name="Andreopoulos W."/>
            <person name="He G."/>
            <person name="Johnson J."/>
            <person name="Nolan M."/>
            <person name="Tritt A."/>
            <person name="Barry K.W."/>
            <person name="Grigoriev I.V."/>
            <person name="Nagy L.G."/>
            <person name="Hibbett D."/>
            <person name="Henrissat B."/>
            <person name="Matheny P.B."/>
            <person name="Labbe J."/>
            <person name="Martin F.M."/>
        </authorList>
    </citation>
    <scope>NUCLEOTIDE SEQUENCE</scope>
    <source>
        <strain evidence="1">FP105234-sp</strain>
    </source>
</reference>
<comment type="caution">
    <text evidence="1">The sequence shown here is derived from an EMBL/GenBank/DDBJ whole genome shotgun (WGS) entry which is preliminary data.</text>
</comment>
<sequence>MSRRGSTHGNPRCSHATLACYKALVQKNPRLVQHWETTGQAKIALKATSEDQLLELEAIAKSLNLCARAIEDAGRTQVEPGSRTVLGIGPAPVDLINQVTGDLRLL</sequence>
<keyword evidence="1" id="KW-0378">Hydrolase</keyword>
<dbReference type="Proteomes" id="UP000814033">
    <property type="component" value="Unassembled WGS sequence"/>
</dbReference>
<accession>A0ACB8S2G4</accession>
<organism evidence="1 2">
    <name type="scientific">Auriscalpium vulgare</name>
    <dbReference type="NCBI Taxonomy" id="40419"/>
    <lineage>
        <taxon>Eukaryota</taxon>
        <taxon>Fungi</taxon>
        <taxon>Dikarya</taxon>
        <taxon>Basidiomycota</taxon>
        <taxon>Agaricomycotina</taxon>
        <taxon>Agaricomycetes</taxon>
        <taxon>Russulales</taxon>
        <taxon>Auriscalpiaceae</taxon>
        <taxon>Auriscalpium</taxon>
    </lineage>
</organism>
<evidence type="ECO:0000313" key="2">
    <source>
        <dbReference type="Proteomes" id="UP000814033"/>
    </source>
</evidence>
<evidence type="ECO:0000313" key="1">
    <source>
        <dbReference type="EMBL" id="KAI0050739.1"/>
    </source>
</evidence>
<gene>
    <name evidence="1" type="ORF">FA95DRAFT_1555469</name>
</gene>
<protein>
    <submittedName>
        <fullName evidence="1">Peptidyl-tRNA hydrolase II</fullName>
    </submittedName>
</protein>
<dbReference type="EMBL" id="MU275859">
    <property type="protein sequence ID" value="KAI0050739.1"/>
    <property type="molecule type" value="Genomic_DNA"/>
</dbReference>